<accession>A0AA37TMP7</accession>
<keyword evidence="1 8" id="KW-0645">Protease</keyword>
<evidence type="ECO:0000313" key="11">
    <source>
        <dbReference type="Proteomes" id="UP001157439"/>
    </source>
</evidence>
<sequence precursor="true">MKKFPIAKLAKSALGCLVGLSLSGGVVANFKASDLPDLGTAAVNTLTIEKEMHVGDAYMRVIRGSAPVVSDPVLNQYLTELGDKLVSHAHNVRTPFTFFLLRQDDINAFAFFGGHIGIHTGLFLNADNEAQLASVVAHEITHVTQRHLARSMEAANKTGPAAMVGMLGAILLTIAAPQAGMAALATTQALATQSKINYTRAHEKEADRIGMSLMVEAGFDPQGAPDFFQKLAARYRYSSKPPQMLLTHPLPESRITEARNRAANYPKRRYKNNLDYHLARSRIWVRFSPISPKSALAKYNKELRTNKYIFEESAQYGKALALFSLKRYQESSEVLDALLAKDKNNPFYIDLKTDLLIETDNTDEAIELLQSRLKLSPTNPVLLANLANAFLEAKQPEKAISELQTLAFLDKQSTLPYQLMTEAYRQLGDKTNRHLAQAELMALSANYDGAIDQLNYAYQLTRNQPLETARIEARLRQFRKAKSDFEEL</sequence>
<evidence type="ECO:0000256" key="5">
    <source>
        <dbReference type="ARBA" id="ARBA00022801"/>
    </source>
</evidence>
<dbReference type="EMBL" id="BSPO01000003">
    <property type="protein sequence ID" value="GLS84277.1"/>
    <property type="molecule type" value="Genomic_DNA"/>
</dbReference>
<dbReference type="EC" id="3.4.-.-" evidence="8"/>
<dbReference type="PANTHER" id="PTHR22726:SF1">
    <property type="entry name" value="METALLOENDOPEPTIDASE OMA1, MITOCHONDRIAL"/>
    <property type="match status" value="1"/>
</dbReference>
<protein>
    <recommendedName>
        <fullName evidence="8">Putative beta-barrel assembly-enhancing protease</fullName>
        <ecNumber evidence="8">3.4.-.-</ecNumber>
    </recommendedName>
</protein>
<dbReference type="GO" id="GO:0016020">
    <property type="term" value="C:membrane"/>
    <property type="evidence" value="ECO:0007669"/>
    <property type="project" value="InterPro"/>
</dbReference>
<keyword evidence="7 8" id="KW-0482">Metalloprotease</keyword>
<dbReference type="InterPro" id="IPR030873">
    <property type="entry name" value="Protease_BepA"/>
</dbReference>
<evidence type="ECO:0000313" key="10">
    <source>
        <dbReference type="EMBL" id="GLS84277.1"/>
    </source>
</evidence>
<evidence type="ECO:0000259" key="9">
    <source>
        <dbReference type="Pfam" id="PF01435"/>
    </source>
</evidence>
<dbReference type="Pfam" id="PF14559">
    <property type="entry name" value="TPR_19"/>
    <property type="match status" value="1"/>
</dbReference>
<dbReference type="InterPro" id="IPR011990">
    <property type="entry name" value="TPR-like_helical_dom_sf"/>
</dbReference>
<dbReference type="GO" id="GO:0004222">
    <property type="term" value="F:metalloendopeptidase activity"/>
    <property type="evidence" value="ECO:0007669"/>
    <property type="project" value="InterPro"/>
</dbReference>
<feature type="active site" evidence="8">
    <location>
        <position position="139"/>
    </location>
</feature>
<comment type="function">
    <text evidence="8">Functions as both a chaperone and a metalloprotease. Maintains the integrity of the outer membrane by promoting either the assembly or the elimination of outer membrane proteins, depending on their folding state.</text>
</comment>
<proteinExistence type="inferred from homology"/>
<evidence type="ECO:0000256" key="1">
    <source>
        <dbReference type="ARBA" id="ARBA00022670"/>
    </source>
</evidence>
<dbReference type="Pfam" id="PF01435">
    <property type="entry name" value="Peptidase_M48"/>
    <property type="match status" value="1"/>
</dbReference>
<organism evidence="10 11">
    <name type="scientific">Paraferrimonas haliotis</name>
    <dbReference type="NCBI Taxonomy" id="2013866"/>
    <lineage>
        <taxon>Bacteria</taxon>
        <taxon>Pseudomonadati</taxon>
        <taxon>Pseudomonadota</taxon>
        <taxon>Gammaproteobacteria</taxon>
        <taxon>Alteromonadales</taxon>
        <taxon>Ferrimonadaceae</taxon>
        <taxon>Paraferrimonas</taxon>
    </lineage>
</organism>
<dbReference type="Proteomes" id="UP001157439">
    <property type="component" value="Unassembled WGS sequence"/>
</dbReference>
<feature type="binding site" evidence="8">
    <location>
        <position position="142"/>
    </location>
    <ligand>
        <name>Zn(2+)</name>
        <dbReference type="ChEBI" id="CHEBI:29105"/>
        <note>catalytic</note>
    </ligand>
</feature>
<dbReference type="GO" id="GO:0042597">
    <property type="term" value="C:periplasmic space"/>
    <property type="evidence" value="ECO:0007669"/>
    <property type="project" value="UniProtKB-SubCell"/>
</dbReference>
<dbReference type="HAMAP" id="MF_00997">
    <property type="entry name" value="Protease_BepA"/>
    <property type="match status" value="1"/>
</dbReference>
<keyword evidence="6 8" id="KW-0862">Zinc</keyword>
<dbReference type="PANTHER" id="PTHR22726">
    <property type="entry name" value="METALLOENDOPEPTIDASE OMA1"/>
    <property type="match status" value="1"/>
</dbReference>
<dbReference type="InterPro" id="IPR051156">
    <property type="entry name" value="Mito/Outer_Membr_Metalloprot"/>
</dbReference>
<dbReference type="Gene3D" id="1.25.40.10">
    <property type="entry name" value="Tetratricopeptide repeat domain"/>
    <property type="match status" value="1"/>
</dbReference>
<evidence type="ECO:0000256" key="7">
    <source>
        <dbReference type="ARBA" id="ARBA00023049"/>
    </source>
</evidence>
<dbReference type="SUPFAM" id="SSF48452">
    <property type="entry name" value="TPR-like"/>
    <property type="match status" value="1"/>
</dbReference>
<comment type="caution">
    <text evidence="10">The sequence shown here is derived from an EMBL/GenBank/DDBJ whole genome shotgun (WGS) entry which is preliminary data.</text>
</comment>
<dbReference type="CDD" id="cd07333">
    <property type="entry name" value="M48C_bepA_like"/>
    <property type="match status" value="1"/>
</dbReference>
<dbReference type="AlphaFoldDB" id="A0AA37TMP7"/>
<keyword evidence="3 8" id="KW-0732">Signal</keyword>
<dbReference type="InterPro" id="IPR001915">
    <property type="entry name" value="Peptidase_M48"/>
</dbReference>
<feature type="binding site" evidence="8">
    <location>
        <position position="203"/>
    </location>
    <ligand>
        <name>Zn(2+)</name>
        <dbReference type="ChEBI" id="CHEBI:29105"/>
        <note>catalytic</note>
    </ligand>
</feature>
<dbReference type="GO" id="GO:0051603">
    <property type="term" value="P:proteolysis involved in protein catabolic process"/>
    <property type="evidence" value="ECO:0007669"/>
    <property type="project" value="TreeGrafter"/>
</dbReference>
<evidence type="ECO:0000256" key="3">
    <source>
        <dbReference type="ARBA" id="ARBA00022729"/>
    </source>
</evidence>
<evidence type="ECO:0000256" key="4">
    <source>
        <dbReference type="ARBA" id="ARBA00022764"/>
    </source>
</evidence>
<comment type="subcellular location">
    <subcellularLocation>
        <location evidence="8">Periplasm</location>
    </subcellularLocation>
</comment>
<dbReference type="Gene3D" id="3.30.2010.10">
    <property type="entry name" value="Metalloproteases ('zincins'), catalytic domain"/>
    <property type="match status" value="1"/>
</dbReference>
<keyword evidence="11" id="KW-1185">Reference proteome</keyword>
<reference evidence="10 11" key="1">
    <citation type="journal article" date="2014" name="Int. J. Syst. Evol. Microbiol.">
        <title>Complete genome sequence of Corynebacterium casei LMG S-19264T (=DSM 44701T), isolated from a smear-ripened cheese.</title>
        <authorList>
            <consortium name="US DOE Joint Genome Institute (JGI-PGF)"/>
            <person name="Walter F."/>
            <person name="Albersmeier A."/>
            <person name="Kalinowski J."/>
            <person name="Ruckert C."/>
        </authorList>
    </citation>
    <scope>NUCLEOTIDE SEQUENCE [LARGE SCALE GENOMIC DNA]</scope>
    <source>
        <strain evidence="10 11">NBRC 112785</strain>
    </source>
</reference>
<keyword evidence="2 8" id="KW-0479">Metal-binding</keyword>
<dbReference type="RefSeq" id="WP_233132593.1">
    <property type="nucleotide sequence ID" value="NZ_BSPO01000003.1"/>
</dbReference>
<comment type="similarity">
    <text evidence="8">Belongs to the peptidase M48 family. BepA subfamily.</text>
</comment>
<evidence type="ECO:0000256" key="6">
    <source>
        <dbReference type="ARBA" id="ARBA00022833"/>
    </source>
</evidence>
<feature type="active site" description="Proton donor" evidence="8">
    <location>
        <position position="207"/>
    </location>
</feature>
<keyword evidence="5 8" id="KW-0378">Hydrolase</keyword>
<name>A0AA37TMP7_9GAMM</name>
<feature type="binding site" evidence="8">
    <location>
        <position position="138"/>
    </location>
    <ligand>
        <name>Zn(2+)</name>
        <dbReference type="ChEBI" id="CHEBI:29105"/>
        <note>catalytic</note>
    </ligand>
</feature>
<comment type="cofactor">
    <cofactor evidence="8">
        <name>Zn(2+)</name>
        <dbReference type="ChEBI" id="CHEBI:29105"/>
    </cofactor>
    <text evidence="8">Binds 1 zinc ion per subunit.</text>
</comment>
<dbReference type="GO" id="GO:0008270">
    <property type="term" value="F:zinc ion binding"/>
    <property type="evidence" value="ECO:0007669"/>
    <property type="project" value="UniProtKB-UniRule"/>
</dbReference>
<feature type="domain" description="Peptidase M48" evidence="9">
    <location>
        <begin position="75"/>
        <end position="261"/>
    </location>
</feature>
<feature type="chain" id="PRO_5041496912" description="Putative beta-barrel assembly-enhancing protease" evidence="8">
    <location>
        <begin position="29"/>
        <end position="488"/>
    </location>
</feature>
<feature type="signal peptide" evidence="8">
    <location>
        <begin position="1"/>
        <end position="28"/>
    </location>
</feature>
<gene>
    <name evidence="10" type="primary">yfgC</name>
    <name evidence="10" type="ORF">GCM10007894_22540</name>
</gene>
<keyword evidence="4 8" id="KW-0574">Periplasm</keyword>
<evidence type="ECO:0000256" key="8">
    <source>
        <dbReference type="HAMAP-Rule" id="MF_00997"/>
    </source>
</evidence>
<evidence type="ECO:0000256" key="2">
    <source>
        <dbReference type="ARBA" id="ARBA00022723"/>
    </source>
</evidence>